<evidence type="ECO:0000313" key="3">
    <source>
        <dbReference type="Proteomes" id="UP000789405"/>
    </source>
</evidence>
<accession>A0A9N9K984</accession>
<name>A0A9N9K984_9GLOM</name>
<dbReference type="AlphaFoldDB" id="A0A9N9K984"/>
<dbReference type="Pfam" id="PF14372">
    <property type="entry name" value="hAT-like_RNase-H"/>
    <property type="match status" value="1"/>
</dbReference>
<evidence type="ECO:0000313" key="2">
    <source>
        <dbReference type="EMBL" id="CAG8813507.1"/>
    </source>
</evidence>
<evidence type="ECO:0000259" key="1">
    <source>
        <dbReference type="Pfam" id="PF14372"/>
    </source>
</evidence>
<feature type="non-terminal residue" evidence="2">
    <location>
        <position position="1"/>
    </location>
</feature>
<comment type="caution">
    <text evidence="2">The sequence shown here is derived from an EMBL/GenBank/DDBJ whole genome shotgun (WGS) entry which is preliminary data.</text>
</comment>
<feature type="domain" description="hAT-like transposase RNase-H fold" evidence="1">
    <location>
        <begin position="3"/>
        <end position="79"/>
    </location>
</feature>
<reference evidence="2" key="1">
    <citation type="submission" date="2021-06" db="EMBL/GenBank/DDBJ databases">
        <authorList>
            <person name="Kallberg Y."/>
            <person name="Tangrot J."/>
            <person name="Rosling A."/>
        </authorList>
    </citation>
    <scope>NUCLEOTIDE SEQUENCE</scope>
    <source>
        <strain evidence="2">MA453B</strain>
    </source>
</reference>
<dbReference type="OrthoDB" id="1937726at2759"/>
<dbReference type="InterPro" id="IPR025525">
    <property type="entry name" value="hAT-like_transposase_RNase-H"/>
</dbReference>
<dbReference type="EMBL" id="CAJVPY010050189">
    <property type="protein sequence ID" value="CAG8813507.1"/>
    <property type="molecule type" value="Genomic_DNA"/>
</dbReference>
<gene>
    <name evidence="2" type="ORF">DERYTH_LOCUS25809</name>
</gene>
<proteinExistence type="predicted"/>
<organism evidence="2 3">
    <name type="scientific">Dentiscutata erythropus</name>
    <dbReference type="NCBI Taxonomy" id="1348616"/>
    <lineage>
        <taxon>Eukaryota</taxon>
        <taxon>Fungi</taxon>
        <taxon>Fungi incertae sedis</taxon>
        <taxon>Mucoromycota</taxon>
        <taxon>Glomeromycotina</taxon>
        <taxon>Glomeromycetes</taxon>
        <taxon>Diversisporales</taxon>
        <taxon>Gigasporaceae</taxon>
        <taxon>Dentiscutata</taxon>
    </lineage>
</organism>
<feature type="non-terminal residue" evidence="2">
    <location>
        <position position="96"/>
    </location>
</feature>
<keyword evidence="3" id="KW-1185">Reference proteome</keyword>
<protein>
    <submittedName>
        <fullName evidence="2">16346_t:CDS:1</fullName>
    </submittedName>
</protein>
<sequence length="96" mass="11590">IRTHIFKMKSHSDIFICEVSLPMIEKFNLLCIIAYILDSRYKLQFILFYYYKKEEQELDYVNEKVQDIHTSFEDIYLNYYSSSVLKQNPTNTKNAT</sequence>
<dbReference type="GO" id="GO:0003677">
    <property type="term" value="F:DNA binding"/>
    <property type="evidence" value="ECO:0007669"/>
    <property type="project" value="InterPro"/>
</dbReference>
<dbReference type="Proteomes" id="UP000789405">
    <property type="component" value="Unassembled WGS sequence"/>
</dbReference>